<evidence type="ECO:0000313" key="7">
    <source>
        <dbReference type="EMBL" id="SDX98464.1"/>
    </source>
</evidence>
<evidence type="ECO:0000256" key="2">
    <source>
        <dbReference type="ARBA" id="ARBA00022723"/>
    </source>
</evidence>
<feature type="domain" description="Cytochrome c" evidence="6">
    <location>
        <begin position="22"/>
        <end position="136"/>
    </location>
</feature>
<dbReference type="SUPFAM" id="SSF46626">
    <property type="entry name" value="Cytochrome c"/>
    <property type="match status" value="1"/>
</dbReference>
<feature type="chain" id="PRO_5045943006" evidence="5">
    <location>
        <begin position="21"/>
        <end position="137"/>
    </location>
</feature>
<keyword evidence="2 4" id="KW-0479">Metal-binding</keyword>
<keyword evidence="5" id="KW-0732">Signal</keyword>
<keyword evidence="3 4" id="KW-0408">Iron</keyword>
<evidence type="ECO:0000256" key="1">
    <source>
        <dbReference type="ARBA" id="ARBA00022617"/>
    </source>
</evidence>
<gene>
    <name evidence="7" type="ORF">SAMN05444006_1632</name>
</gene>
<evidence type="ECO:0000259" key="6">
    <source>
        <dbReference type="PROSITE" id="PS51007"/>
    </source>
</evidence>
<dbReference type="EMBL" id="FNOB01000063">
    <property type="protein sequence ID" value="SDX98464.1"/>
    <property type="molecule type" value="Genomic_DNA"/>
</dbReference>
<dbReference type="InterPro" id="IPR036909">
    <property type="entry name" value="Cyt_c-like_dom_sf"/>
</dbReference>
<dbReference type="Proteomes" id="UP000199541">
    <property type="component" value="Unassembled WGS sequence"/>
</dbReference>
<evidence type="ECO:0000256" key="5">
    <source>
        <dbReference type="SAM" id="SignalP"/>
    </source>
</evidence>
<dbReference type="PROSITE" id="PS51007">
    <property type="entry name" value="CYTC"/>
    <property type="match status" value="1"/>
</dbReference>
<feature type="signal peptide" evidence="5">
    <location>
        <begin position="1"/>
        <end position="20"/>
    </location>
</feature>
<protein>
    <submittedName>
        <fullName evidence="7">Cytochrome c</fullName>
    </submittedName>
</protein>
<sequence>MKVHILAAITLMALSGPAFASGNASNGRKIFNTCRACHSIVAPNGRAIVPGGRIGPNLYGVIGRRAGSEPGFNYGAGIKEAGRKGLVWNQKEIAAYLKNSSRFLEQYTGDKGAHSNMPFRLAQGGADVAAFLASVGK</sequence>
<reference evidence="7 8" key="1">
    <citation type="submission" date="2016-10" db="EMBL/GenBank/DDBJ databases">
        <authorList>
            <person name="Varghese N."/>
            <person name="Submissions S."/>
        </authorList>
    </citation>
    <scope>NUCLEOTIDE SEQUENCE [LARGE SCALE GENOMIC DNA]</scope>
    <source>
        <strain evidence="7 8">DSM 24802</strain>
    </source>
</reference>
<dbReference type="Gene3D" id="1.10.760.10">
    <property type="entry name" value="Cytochrome c-like domain"/>
    <property type="match status" value="1"/>
</dbReference>
<keyword evidence="1 4" id="KW-0349">Heme</keyword>
<dbReference type="InterPro" id="IPR009056">
    <property type="entry name" value="Cyt_c-like_dom"/>
</dbReference>
<evidence type="ECO:0000313" key="8">
    <source>
        <dbReference type="Proteomes" id="UP000199541"/>
    </source>
</evidence>
<organism evidence="7 8">
    <name type="scientific">Allgaiera indica</name>
    <dbReference type="NCBI Taxonomy" id="765699"/>
    <lineage>
        <taxon>Bacteria</taxon>
        <taxon>Pseudomonadati</taxon>
        <taxon>Pseudomonadota</taxon>
        <taxon>Alphaproteobacteria</taxon>
        <taxon>Rhodobacterales</taxon>
        <taxon>Paracoccaceae</taxon>
        <taxon>Allgaiera</taxon>
    </lineage>
</organism>
<keyword evidence="8" id="KW-1185">Reference proteome</keyword>
<evidence type="ECO:0000256" key="3">
    <source>
        <dbReference type="ARBA" id="ARBA00023004"/>
    </source>
</evidence>
<name>A0A1H3G7K1_9RHOB</name>
<proteinExistence type="predicted"/>
<comment type="caution">
    <text evidence="7">The sequence shown here is derived from an EMBL/GenBank/DDBJ whole genome shotgun (WGS) entry which is preliminary data.</text>
</comment>
<dbReference type="RefSeq" id="WP_081825018.1">
    <property type="nucleotide sequence ID" value="NZ_BNAB01000055.1"/>
</dbReference>
<accession>A0A1H3G7K1</accession>
<evidence type="ECO:0000256" key="4">
    <source>
        <dbReference type="PROSITE-ProRule" id="PRU00433"/>
    </source>
</evidence>